<dbReference type="PROSITE" id="PS51257">
    <property type="entry name" value="PROKAR_LIPOPROTEIN"/>
    <property type="match status" value="1"/>
</dbReference>
<keyword evidence="4 7" id="KW-0574">Periplasm</keyword>
<dbReference type="InterPro" id="IPR051470">
    <property type="entry name" value="Thiol:disulfide_interchange"/>
</dbReference>
<dbReference type="RefSeq" id="WP_085276411.1">
    <property type="nucleotide sequence ID" value="NZ_FXAG01000010.1"/>
</dbReference>
<dbReference type="Gene3D" id="3.10.450.70">
    <property type="entry name" value="Disulphide bond isomerase, DsbC/G, N-terminal"/>
    <property type="match status" value="1"/>
</dbReference>
<dbReference type="EMBL" id="FXAG01000010">
    <property type="protein sequence ID" value="SMF25116.1"/>
    <property type="molecule type" value="Genomic_DNA"/>
</dbReference>
<gene>
    <name evidence="10" type="ORF">SAMN02745746_02155</name>
</gene>
<organism evidence="10 11">
    <name type="scientific">Pseudogulbenkiania subflava DSM 22618</name>
    <dbReference type="NCBI Taxonomy" id="1123014"/>
    <lineage>
        <taxon>Bacteria</taxon>
        <taxon>Pseudomonadati</taxon>
        <taxon>Pseudomonadota</taxon>
        <taxon>Betaproteobacteria</taxon>
        <taxon>Neisseriales</taxon>
        <taxon>Chromobacteriaceae</taxon>
        <taxon>Pseudogulbenkiania</taxon>
    </lineage>
</organism>
<keyword evidence="6 7" id="KW-0676">Redox-active center</keyword>
<keyword evidence="3 7" id="KW-0732">Signal</keyword>
<dbReference type="InterPro" id="IPR012336">
    <property type="entry name" value="Thioredoxin-like_fold"/>
</dbReference>
<dbReference type="CDD" id="cd03020">
    <property type="entry name" value="DsbA_DsbC_DsbG"/>
    <property type="match status" value="1"/>
</dbReference>
<dbReference type="InterPro" id="IPR036249">
    <property type="entry name" value="Thioredoxin-like_sf"/>
</dbReference>
<evidence type="ECO:0000256" key="4">
    <source>
        <dbReference type="ARBA" id="ARBA00022764"/>
    </source>
</evidence>
<dbReference type="AlphaFoldDB" id="A0A1Y6BWW5"/>
<dbReference type="InterPro" id="IPR018950">
    <property type="entry name" value="DiS-bond_isomerase_DsbC/G_N"/>
</dbReference>
<dbReference type="Pfam" id="PF13098">
    <property type="entry name" value="Thioredoxin_2"/>
    <property type="match status" value="1"/>
</dbReference>
<evidence type="ECO:0000313" key="11">
    <source>
        <dbReference type="Proteomes" id="UP000192920"/>
    </source>
</evidence>
<keyword evidence="5" id="KW-1015">Disulfide bond</keyword>
<evidence type="ECO:0000259" key="9">
    <source>
        <dbReference type="Pfam" id="PF13098"/>
    </source>
</evidence>
<feature type="domain" description="Thioredoxin-like fold" evidence="9">
    <location>
        <begin position="116"/>
        <end position="241"/>
    </location>
</feature>
<feature type="domain" description="Disulphide bond isomerase DsbC/G N-terminal" evidence="8">
    <location>
        <begin position="24"/>
        <end position="92"/>
    </location>
</feature>
<reference evidence="11" key="1">
    <citation type="submission" date="2017-04" db="EMBL/GenBank/DDBJ databases">
        <authorList>
            <person name="Varghese N."/>
            <person name="Submissions S."/>
        </authorList>
    </citation>
    <scope>NUCLEOTIDE SEQUENCE [LARGE SCALE GENOMIC DNA]</scope>
    <source>
        <strain evidence="11">DSM 22618</strain>
    </source>
</reference>
<dbReference type="PANTHER" id="PTHR35272:SF3">
    <property type="entry name" value="THIOL:DISULFIDE INTERCHANGE PROTEIN DSBC"/>
    <property type="match status" value="1"/>
</dbReference>
<dbReference type="Pfam" id="PF10411">
    <property type="entry name" value="DsbC_N"/>
    <property type="match status" value="1"/>
</dbReference>
<dbReference type="InterPro" id="IPR009094">
    <property type="entry name" value="DiS-bond_isomerase_DsbC/G_N_sf"/>
</dbReference>
<evidence type="ECO:0000259" key="8">
    <source>
        <dbReference type="Pfam" id="PF10411"/>
    </source>
</evidence>
<evidence type="ECO:0000256" key="3">
    <source>
        <dbReference type="ARBA" id="ARBA00022729"/>
    </source>
</evidence>
<evidence type="ECO:0000256" key="5">
    <source>
        <dbReference type="ARBA" id="ARBA00023157"/>
    </source>
</evidence>
<dbReference type="GO" id="GO:0042597">
    <property type="term" value="C:periplasmic space"/>
    <property type="evidence" value="ECO:0007669"/>
    <property type="project" value="UniProtKB-SubCell"/>
</dbReference>
<evidence type="ECO:0000256" key="7">
    <source>
        <dbReference type="RuleBase" id="RU364038"/>
    </source>
</evidence>
<name>A0A1Y6BWW5_9NEIS</name>
<comment type="subcellular location">
    <subcellularLocation>
        <location evidence="1 7">Periplasm</location>
    </subcellularLocation>
</comment>
<keyword evidence="11" id="KW-1185">Reference proteome</keyword>
<evidence type="ECO:0000256" key="1">
    <source>
        <dbReference type="ARBA" id="ARBA00004418"/>
    </source>
</evidence>
<accession>A0A1Y6BWW5</accession>
<dbReference type="SUPFAM" id="SSF52833">
    <property type="entry name" value="Thioredoxin-like"/>
    <property type="match status" value="1"/>
</dbReference>
<dbReference type="Gene3D" id="3.40.30.10">
    <property type="entry name" value="Glutaredoxin"/>
    <property type="match status" value="1"/>
</dbReference>
<dbReference type="STRING" id="1123014.SAMN02745746_02155"/>
<comment type="similarity">
    <text evidence="2 7">Belongs to the thioredoxin family. DsbC subfamily.</text>
</comment>
<comment type="function">
    <text evidence="7">Required for disulfide bond formation in some periplasmic proteins. Acts by transferring its disulfide bond to other proteins and is reduced in the process.</text>
</comment>
<feature type="signal peptide" evidence="7">
    <location>
        <begin position="1"/>
        <end position="24"/>
    </location>
</feature>
<dbReference type="InterPro" id="IPR033954">
    <property type="entry name" value="DiS-bond_Isoase_DsbC/G"/>
</dbReference>
<dbReference type="PANTHER" id="PTHR35272">
    <property type="entry name" value="THIOL:DISULFIDE INTERCHANGE PROTEIN DSBC-RELATED"/>
    <property type="match status" value="1"/>
</dbReference>
<evidence type="ECO:0000256" key="6">
    <source>
        <dbReference type="ARBA" id="ARBA00023284"/>
    </source>
</evidence>
<proteinExistence type="inferred from homology"/>
<evidence type="ECO:0000313" key="10">
    <source>
        <dbReference type="EMBL" id="SMF25116.1"/>
    </source>
</evidence>
<dbReference type="Proteomes" id="UP000192920">
    <property type="component" value="Unassembled WGS sequence"/>
</dbReference>
<protein>
    <recommendedName>
        <fullName evidence="7">Thiol:disulfide interchange protein</fullName>
    </recommendedName>
</protein>
<evidence type="ECO:0000256" key="2">
    <source>
        <dbReference type="ARBA" id="ARBA00009813"/>
    </source>
</evidence>
<sequence>MNATLKKLALAALLLSSAACVAKASDPDVAEVKKAFATRFPDRKVESVSPTPVSGIYEVVLPGRQIVYVDAGVKHLFVGDLIDAEKRESLTEKRVAELSKVAWKDLPLAAAMKEVRGSGARKVAIFSDPDCPFCKKLERETLKDVNNVTIYTFLYPLTQLHPDAMRKSRQIWCSKDRVGSWTAHMRQGTELSGPDNCDTSALEQNQALGAKLGINGTPTMVFGNGRMVSGAIPSAEFEKYLSAQ</sequence>
<dbReference type="SUPFAM" id="SSF54423">
    <property type="entry name" value="DsbC/DsbG N-terminal domain-like"/>
    <property type="match status" value="1"/>
</dbReference>
<feature type="chain" id="PRO_5011817731" description="Thiol:disulfide interchange protein" evidence="7">
    <location>
        <begin position="25"/>
        <end position="244"/>
    </location>
</feature>